<feature type="domain" description="ATPase F1/V1/A1 complex alpha/beta subunit N-terminal" evidence="6">
    <location>
        <begin position="10"/>
        <end position="74"/>
    </location>
</feature>
<dbReference type="SUPFAM" id="SSF47917">
    <property type="entry name" value="C-terminal domain of alpha and beta subunits of F1 ATP synthase"/>
    <property type="match status" value="1"/>
</dbReference>
<dbReference type="GO" id="GO:0042777">
    <property type="term" value="P:proton motive force-driven plasma membrane ATP synthesis"/>
    <property type="evidence" value="ECO:0007669"/>
    <property type="project" value="UniProtKB-UniRule"/>
</dbReference>
<evidence type="ECO:0000259" key="5">
    <source>
        <dbReference type="Pfam" id="PF00006"/>
    </source>
</evidence>
<dbReference type="CDD" id="cd18112">
    <property type="entry name" value="ATP-synt_V_A-type_beta_C"/>
    <property type="match status" value="1"/>
</dbReference>
<keyword evidence="2 4" id="KW-0813">Transport</keyword>
<dbReference type="SUPFAM" id="SSF52540">
    <property type="entry name" value="P-loop containing nucleoside triphosphate hydrolases"/>
    <property type="match status" value="1"/>
</dbReference>
<dbReference type="CDD" id="cd01135">
    <property type="entry name" value="V_A-ATPase_B"/>
    <property type="match status" value="1"/>
</dbReference>
<sequence length="465" mass="51974">MQKEYLTIRDIYGPLVIVEEVEGVKYEELVNVELPDGKRRTGKVLEVDGDRAMIQLFEGTTGVDIYKSRVRFLGRGIQIPLSEDILGRVFDGMANPIDDGPSIIAEKRIDINGNPINPYARDYPEEFIQTGISAIDGLNTLVRGQKLPIFSGSGLPHNQLAAQIARQSKVLGTEESFAVIFAAMGITFEEANYFISEFNKTGAIDRSVLFLNLADDPALERVATPRMALTSAEYLAFEKGMHVLVILTDMTNYCEALREISAARKEIPGRRGYPGYLYTDLSTIYERAGKIQGRSGSITQIPILTMPEDDKTHPIPDLTGYITEGQIILSRVLYRKNISPPIDVLPSLSRLKDKGMGAGKTREDHADVNNQLFAAYARGKEAQELAVILGEAALSDIDRLFFDFANTFEAQYVSQGEYDDRTIEETLDLGWRLLSVFPTVELKRIRTEYIDKYMSRFKKKEAAAS</sequence>
<dbReference type="AlphaFoldDB" id="A0A9D8KDD0"/>
<dbReference type="PROSITE" id="PS00152">
    <property type="entry name" value="ATPASE_ALPHA_BETA"/>
    <property type="match status" value="1"/>
</dbReference>
<name>A0A9D8KDD0_9DELT</name>
<evidence type="ECO:0000256" key="1">
    <source>
        <dbReference type="ARBA" id="ARBA00008936"/>
    </source>
</evidence>
<dbReference type="GO" id="GO:0005524">
    <property type="term" value="F:ATP binding"/>
    <property type="evidence" value="ECO:0007669"/>
    <property type="project" value="UniProtKB-UniRule"/>
</dbReference>
<comment type="similarity">
    <text evidence="1 4">Belongs to the ATPase alpha/beta chains family.</text>
</comment>
<dbReference type="InterPro" id="IPR000194">
    <property type="entry name" value="ATPase_F1/V1/A1_a/bsu_nucl-bd"/>
</dbReference>
<evidence type="ECO:0000313" key="9">
    <source>
        <dbReference type="Proteomes" id="UP000809273"/>
    </source>
</evidence>
<dbReference type="Pfam" id="PF22919">
    <property type="entry name" value="ATP-synt_VA_C"/>
    <property type="match status" value="1"/>
</dbReference>
<accession>A0A9D8KDD0</accession>
<evidence type="ECO:0000256" key="2">
    <source>
        <dbReference type="ARBA" id="ARBA00022448"/>
    </source>
</evidence>
<organism evidence="8 9">
    <name type="scientific">Candidatus Zymogenus saltonus</name>
    <dbReference type="NCBI Taxonomy" id="2844893"/>
    <lineage>
        <taxon>Bacteria</taxon>
        <taxon>Deltaproteobacteria</taxon>
        <taxon>Candidatus Zymogenia</taxon>
        <taxon>Candidatus Zymogeniales</taxon>
        <taxon>Candidatus Zymogenaceae</taxon>
        <taxon>Candidatus Zymogenus</taxon>
    </lineage>
</organism>
<dbReference type="Pfam" id="PF00006">
    <property type="entry name" value="ATP-synt_ab"/>
    <property type="match status" value="1"/>
</dbReference>
<dbReference type="PANTHER" id="PTHR43389">
    <property type="entry name" value="V-TYPE PROTON ATPASE SUBUNIT B"/>
    <property type="match status" value="1"/>
</dbReference>
<dbReference type="InterPro" id="IPR004100">
    <property type="entry name" value="ATPase_F1/V1/A1_a/bsu_N"/>
</dbReference>
<protein>
    <recommendedName>
        <fullName evidence="4">V-type ATP synthase beta chain</fullName>
    </recommendedName>
    <alternativeName>
        <fullName evidence="4">V-ATPase subunit B</fullName>
    </alternativeName>
</protein>
<dbReference type="PANTHER" id="PTHR43389:SF4">
    <property type="entry name" value="V-TYPE PROTON ATPASE SUBUNIT B"/>
    <property type="match status" value="1"/>
</dbReference>
<proteinExistence type="inferred from homology"/>
<feature type="domain" description="ATP synthase A/B type C-terminal" evidence="7">
    <location>
        <begin position="355"/>
        <end position="453"/>
    </location>
</feature>
<dbReference type="CDD" id="cd18118">
    <property type="entry name" value="ATP-synt_V_A-type_beta_N"/>
    <property type="match status" value="1"/>
</dbReference>
<dbReference type="InterPro" id="IPR055190">
    <property type="entry name" value="ATP-synt_VA_C"/>
</dbReference>
<dbReference type="Proteomes" id="UP000809273">
    <property type="component" value="Unassembled WGS sequence"/>
</dbReference>
<dbReference type="InterPro" id="IPR020003">
    <property type="entry name" value="ATPase_a/bsu_AS"/>
</dbReference>
<reference evidence="8" key="2">
    <citation type="submission" date="2021-01" db="EMBL/GenBank/DDBJ databases">
        <authorList>
            <person name="Hahn C.R."/>
            <person name="Youssef N.H."/>
            <person name="Elshahed M."/>
        </authorList>
    </citation>
    <scope>NUCLEOTIDE SEQUENCE</scope>
    <source>
        <strain evidence="8">Zod_Metabat.24</strain>
    </source>
</reference>
<evidence type="ECO:0000259" key="6">
    <source>
        <dbReference type="Pfam" id="PF02874"/>
    </source>
</evidence>
<comment type="caution">
    <text evidence="8">The sequence shown here is derived from an EMBL/GenBank/DDBJ whole genome shotgun (WGS) entry which is preliminary data.</text>
</comment>
<keyword evidence="4" id="KW-0375">Hydrogen ion transport</keyword>
<dbReference type="InterPro" id="IPR027417">
    <property type="entry name" value="P-loop_NTPase"/>
</dbReference>
<evidence type="ECO:0000256" key="4">
    <source>
        <dbReference type="HAMAP-Rule" id="MF_00310"/>
    </source>
</evidence>
<dbReference type="InterPro" id="IPR022879">
    <property type="entry name" value="V-ATPase_su_B/beta"/>
</dbReference>
<evidence type="ECO:0000256" key="3">
    <source>
        <dbReference type="ARBA" id="ARBA00023065"/>
    </source>
</evidence>
<evidence type="ECO:0000259" key="7">
    <source>
        <dbReference type="Pfam" id="PF22919"/>
    </source>
</evidence>
<gene>
    <name evidence="4" type="primary">atpB</name>
    <name evidence="8" type="ORF">JW984_05335</name>
</gene>
<dbReference type="GO" id="GO:0046933">
    <property type="term" value="F:proton-transporting ATP synthase activity, rotational mechanism"/>
    <property type="evidence" value="ECO:0007669"/>
    <property type="project" value="UniProtKB-UniRule"/>
</dbReference>
<comment type="function">
    <text evidence="4">Produces ATP from ADP in the presence of a proton gradient across the membrane. The V-type beta chain is a regulatory subunit.</text>
</comment>
<dbReference type="Gene3D" id="3.40.50.12240">
    <property type="match status" value="1"/>
</dbReference>
<feature type="domain" description="ATPase F1/V1/A1 complex alpha/beta subunit nucleotide-binding" evidence="5">
    <location>
        <begin position="131"/>
        <end position="349"/>
    </location>
</feature>
<keyword evidence="4" id="KW-0066">ATP synthesis</keyword>
<dbReference type="HAMAP" id="MF_00310">
    <property type="entry name" value="ATP_synth_B_arch"/>
    <property type="match status" value="1"/>
</dbReference>
<dbReference type="EMBL" id="JAFGIX010000026">
    <property type="protein sequence ID" value="MBN1572604.1"/>
    <property type="molecule type" value="Genomic_DNA"/>
</dbReference>
<keyword evidence="3 4" id="KW-0406">Ion transport</keyword>
<evidence type="ECO:0000313" key="8">
    <source>
        <dbReference type="EMBL" id="MBN1572604.1"/>
    </source>
</evidence>
<reference evidence="8" key="1">
    <citation type="journal article" date="2021" name="Environ. Microbiol.">
        <title>Genomic characterization of three novel Desulfobacterota classes expand the metabolic and phylogenetic diversity of the phylum.</title>
        <authorList>
            <person name="Murphy C.L."/>
            <person name="Biggerstaff J."/>
            <person name="Eichhorn A."/>
            <person name="Ewing E."/>
            <person name="Shahan R."/>
            <person name="Soriano D."/>
            <person name="Stewart S."/>
            <person name="VanMol K."/>
            <person name="Walker R."/>
            <person name="Walters P."/>
            <person name="Elshahed M.S."/>
            <person name="Youssef N.H."/>
        </authorList>
    </citation>
    <scope>NUCLEOTIDE SEQUENCE</scope>
    <source>
        <strain evidence="8">Zod_Metabat.24</strain>
    </source>
</reference>
<dbReference type="Pfam" id="PF02874">
    <property type="entry name" value="ATP-synt_ab_N"/>
    <property type="match status" value="1"/>
</dbReference>
<dbReference type="PIRSF" id="PIRSF039114">
    <property type="entry name" value="V-ATPsynth_beta/V-ATPase_B"/>
    <property type="match status" value="1"/>
</dbReference>
<dbReference type="NCBIfam" id="NF003235">
    <property type="entry name" value="PRK04196.1"/>
    <property type="match status" value="1"/>
</dbReference>